<dbReference type="VEuPathDB" id="TrichDB:TRFO_01137"/>
<dbReference type="PANTHER" id="PTHR41733">
    <property type="entry name" value="UBIQUITIN-ASSOCIATED/TRANSLATION ELONGATION FACTOR EF1B, N-TERMINAL, EUKARYOTE"/>
    <property type="match status" value="1"/>
</dbReference>
<dbReference type="RefSeq" id="XP_068364338.1">
    <property type="nucleotide sequence ID" value="XM_068489927.1"/>
</dbReference>
<evidence type="ECO:0000313" key="2">
    <source>
        <dbReference type="Proteomes" id="UP000179807"/>
    </source>
</evidence>
<keyword evidence="2" id="KW-1185">Reference proteome</keyword>
<proteinExistence type="predicted"/>
<name>A0A1J4KJD2_9EUKA</name>
<organism evidence="1 2">
    <name type="scientific">Tritrichomonas foetus</name>
    <dbReference type="NCBI Taxonomy" id="1144522"/>
    <lineage>
        <taxon>Eukaryota</taxon>
        <taxon>Metamonada</taxon>
        <taxon>Parabasalia</taxon>
        <taxon>Tritrichomonadida</taxon>
        <taxon>Tritrichomonadidae</taxon>
        <taxon>Tritrichomonas</taxon>
    </lineage>
</organism>
<comment type="caution">
    <text evidence="1">The sequence shown here is derived from an EMBL/GenBank/DDBJ whole genome shotgun (WGS) entry which is preliminary data.</text>
</comment>
<dbReference type="EMBL" id="MLAK01000593">
    <property type="protein sequence ID" value="OHT11202.1"/>
    <property type="molecule type" value="Genomic_DNA"/>
</dbReference>
<sequence>MSSSDSDFTQFDVIETPEVPKSQILDPSLTKGQLVYLFNHPEDQAELAVFRKICMKYGLQAWSQMLIYLPWRTRASLRTTLCRILKKQALSEYGGIRADPFEIQKGNCNLREGEANGDYKMKAGMLVNLKWNRSREDLNKIQEENARKYEIPEKEANEIEIPIIISLEFMRQQLEHRRNSVLLYRAAILNEMKNRNLPTETDNLMVDELMIIPSGKLCLPQTALVCKVDYRNRYFEVDNTTDDI</sequence>
<accession>A0A1J4KJD2</accession>
<gene>
    <name evidence="1" type="ORF">TRFO_01137</name>
</gene>
<dbReference type="Proteomes" id="UP000179807">
    <property type="component" value="Unassembled WGS sequence"/>
</dbReference>
<dbReference type="GeneID" id="94824631"/>
<dbReference type="OrthoDB" id="10464841at2759"/>
<evidence type="ECO:0000313" key="1">
    <source>
        <dbReference type="EMBL" id="OHT11202.1"/>
    </source>
</evidence>
<dbReference type="PANTHER" id="PTHR41733:SF1">
    <property type="entry name" value="CHROMOSOME UNDETERMINED SCAFFOLD_30, WHOLE GENOME SHOTGUN SEQUENCE"/>
    <property type="match status" value="1"/>
</dbReference>
<protein>
    <submittedName>
        <fullName evidence="1">Uncharacterized protein</fullName>
    </submittedName>
</protein>
<dbReference type="AlphaFoldDB" id="A0A1J4KJD2"/>
<reference evidence="1" key="1">
    <citation type="submission" date="2016-10" db="EMBL/GenBank/DDBJ databases">
        <authorList>
            <person name="Benchimol M."/>
            <person name="Almeida L.G."/>
            <person name="Vasconcelos A.T."/>
            <person name="Perreira-Neves A."/>
            <person name="Rosa I.A."/>
            <person name="Tasca T."/>
            <person name="Bogo M.R."/>
            <person name="de Souza W."/>
        </authorList>
    </citation>
    <scope>NUCLEOTIDE SEQUENCE [LARGE SCALE GENOMIC DNA]</scope>
    <source>
        <strain evidence="1">K</strain>
    </source>
</reference>